<keyword evidence="2" id="KW-0479">Metal-binding</keyword>
<feature type="region of interest" description="Disordered" evidence="7">
    <location>
        <begin position="110"/>
        <end position="129"/>
    </location>
</feature>
<evidence type="ECO:0000313" key="10">
    <source>
        <dbReference type="Proteomes" id="UP001367676"/>
    </source>
</evidence>
<organism evidence="9 10">
    <name type="scientific">Parthenolecanium corni</name>
    <dbReference type="NCBI Taxonomy" id="536013"/>
    <lineage>
        <taxon>Eukaryota</taxon>
        <taxon>Metazoa</taxon>
        <taxon>Ecdysozoa</taxon>
        <taxon>Arthropoda</taxon>
        <taxon>Hexapoda</taxon>
        <taxon>Insecta</taxon>
        <taxon>Pterygota</taxon>
        <taxon>Neoptera</taxon>
        <taxon>Paraneoptera</taxon>
        <taxon>Hemiptera</taxon>
        <taxon>Sternorrhyncha</taxon>
        <taxon>Coccoidea</taxon>
        <taxon>Coccidae</taxon>
        <taxon>Parthenolecanium</taxon>
    </lineage>
</organism>
<dbReference type="InterPro" id="IPR017907">
    <property type="entry name" value="Znf_RING_CS"/>
</dbReference>
<dbReference type="GO" id="GO:0031519">
    <property type="term" value="C:PcG protein complex"/>
    <property type="evidence" value="ECO:0007669"/>
    <property type="project" value="UniProtKB-ARBA"/>
</dbReference>
<accession>A0AAN9TIA8</accession>
<evidence type="ECO:0000259" key="8">
    <source>
        <dbReference type="PROSITE" id="PS50089"/>
    </source>
</evidence>
<dbReference type="PROSITE" id="PS50089">
    <property type="entry name" value="ZF_RING_2"/>
    <property type="match status" value="1"/>
</dbReference>
<feature type="compositionally biased region" description="Basic and acidic residues" evidence="7">
    <location>
        <begin position="115"/>
        <end position="129"/>
    </location>
</feature>
<dbReference type="EMBL" id="JBBCAQ010000019">
    <property type="protein sequence ID" value="KAK7595174.1"/>
    <property type="molecule type" value="Genomic_DNA"/>
</dbReference>
<dbReference type="PROSITE" id="PS00518">
    <property type="entry name" value="ZF_RING_1"/>
    <property type="match status" value="1"/>
</dbReference>
<dbReference type="AlphaFoldDB" id="A0AAN9TIA8"/>
<keyword evidence="10" id="KW-1185">Reference proteome</keyword>
<evidence type="ECO:0000313" key="9">
    <source>
        <dbReference type="EMBL" id="KAK7595174.1"/>
    </source>
</evidence>
<dbReference type="CDD" id="cd16735">
    <property type="entry name" value="RING-HC_PCGF3"/>
    <property type="match status" value="1"/>
</dbReference>
<dbReference type="SUPFAM" id="SSF57850">
    <property type="entry name" value="RING/U-box"/>
    <property type="match status" value="1"/>
</dbReference>
<feature type="domain" description="RING-type" evidence="8">
    <location>
        <begin position="17"/>
        <end position="53"/>
    </location>
</feature>
<keyword evidence="4" id="KW-0862">Zinc</keyword>
<evidence type="ECO:0000256" key="1">
    <source>
        <dbReference type="ARBA" id="ARBA00004123"/>
    </source>
</evidence>
<name>A0AAN9TIA8_9HEMI</name>
<dbReference type="InterPro" id="IPR013083">
    <property type="entry name" value="Znf_RING/FYVE/PHD"/>
</dbReference>
<reference evidence="9 10" key="1">
    <citation type="submission" date="2024-03" db="EMBL/GenBank/DDBJ databases">
        <title>Adaptation during the transition from Ophiocordyceps entomopathogen to insect associate is accompanied by gene loss and intensified selection.</title>
        <authorList>
            <person name="Ward C.M."/>
            <person name="Onetto C.A."/>
            <person name="Borneman A.R."/>
        </authorList>
    </citation>
    <scope>NUCLEOTIDE SEQUENCE [LARGE SCALE GENOMIC DNA]</scope>
    <source>
        <strain evidence="9">AWRI1</strain>
        <tissue evidence="9">Single Adult Female</tissue>
    </source>
</reference>
<dbReference type="Pfam" id="PF13923">
    <property type="entry name" value="zf-C3HC4_2"/>
    <property type="match status" value="1"/>
</dbReference>
<dbReference type="Gene3D" id="3.30.40.10">
    <property type="entry name" value="Zinc/RING finger domain, C3HC4 (zinc finger)"/>
    <property type="match status" value="1"/>
</dbReference>
<dbReference type="GO" id="GO:0008270">
    <property type="term" value="F:zinc ion binding"/>
    <property type="evidence" value="ECO:0007669"/>
    <property type="project" value="UniProtKB-KW"/>
</dbReference>
<sequence length="227" mass="26750">MGERIIKIRTLNPHITCKICHGYLIDATTVTECLHTFCKSCVVKHLEEENTCPDPDCQLVIHQSHPLNYINFDRTMQDMVYKLVPGLEENEINREREFYRKRNLPYPKEVPLDNAKVKEEDSKEKGAESDYHRFDEQVNISLECIASDHLKSLKRKYIRVSSQATVTQIKKFIAKYVCDGIDKYRDVDVLCNNELLGKDHTLKFVYVTRWRFQNPPLRLQYRPSIEL</sequence>
<evidence type="ECO:0000256" key="5">
    <source>
        <dbReference type="ARBA" id="ARBA00023242"/>
    </source>
</evidence>
<dbReference type="CDD" id="cd17083">
    <property type="entry name" value="RAWUL_PCGF3"/>
    <property type="match status" value="1"/>
</dbReference>
<dbReference type="InterPro" id="IPR001841">
    <property type="entry name" value="Znf_RING"/>
</dbReference>
<dbReference type="InterPro" id="IPR051507">
    <property type="entry name" value="PcG_RING_finger"/>
</dbReference>
<evidence type="ECO:0000256" key="6">
    <source>
        <dbReference type="PROSITE-ProRule" id="PRU00175"/>
    </source>
</evidence>
<comment type="caution">
    <text evidence="9">The sequence shown here is derived from an EMBL/GenBank/DDBJ whole genome shotgun (WGS) entry which is preliminary data.</text>
</comment>
<proteinExistence type="predicted"/>
<dbReference type="InterPro" id="IPR032443">
    <property type="entry name" value="RAWUL"/>
</dbReference>
<comment type="subcellular location">
    <subcellularLocation>
        <location evidence="1">Nucleus</location>
    </subcellularLocation>
</comment>
<protein>
    <recommendedName>
        <fullName evidence="8">RING-type domain-containing protein</fullName>
    </recommendedName>
</protein>
<dbReference type="FunFam" id="3.30.40.10:FF:000033">
    <property type="entry name" value="Polycomb group RING finger protein 3"/>
    <property type="match status" value="1"/>
</dbReference>
<dbReference type="Proteomes" id="UP001367676">
    <property type="component" value="Unassembled WGS sequence"/>
</dbReference>
<dbReference type="Pfam" id="PF16207">
    <property type="entry name" value="RAWUL"/>
    <property type="match status" value="1"/>
</dbReference>
<evidence type="ECO:0000256" key="2">
    <source>
        <dbReference type="ARBA" id="ARBA00022723"/>
    </source>
</evidence>
<evidence type="ECO:0000256" key="3">
    <source>
        <dbReference type="ARBA" id="ARBA00022771"/>
    </source>
</evidence>
<keyword evidence="3 6" id="KW-0863">Zinc-finger</keyword>
<dbReference type="PANTHER" id="PTHR45893">
    <property type="entry name" value="POLYCOMB GROUP RING FINGER PROTEIN"/>
    <property type="match status" value="1"/>
</dbReference>
<keyword evidence="5" id="KW-0539">Nucleus</keyword>
<evidence type="ECO:0000256" key="4">
    <source>
        <dbReference type="ARBA" id="ARBA00022833"/>
    </source>
</evidence>
<gene>
    <name evidence="9" type="ORF">V9T40_001607</name>
</gene>
<dbReference type="Gene3D" id="3.10.20.90">
    <property type="entry name" value="Phosphatidylinositol 3-kinase Catalytic Subunit, Chain A, domain 1"/>
    <property type="match status" value="1"/>
</dbReference>
<evidence type="ECO:0000256" key="7">
    <source>
        <dbReference type="SAM" id="MobiDB-lite"/>
    </source>
</evidence>